<dbReference type="Proteomes" id="UP000195521">
    <property type="component" value="Unassembled WGS sequence"/>
</dbReference>
<dbReference type="InterPro" id="IPR001841">
    <property type="entry name" value="Znf_RING"/>
</dbReference>
<dbReference type="RefSeq" id="XP_028543677.1">
    <property type="nucleotide sequence ID" value="XM_028687876.1"/>
</dbReference>
<dbReference type="InterPro" id="IPR035979">
    <property type="entry name" value="RBD_domain_sf"/>
</dbReference>
<name>A0A1Y1JHG3_PLAGO</name>
<dbReference type="PROSITE" id="PS50089">
    <property type="entry name" value="ZF_RING_2"/>
    <property type="match status" value="1"/>
</dbReference>
<dbReference type="PROSITE" id="PS50102">
    <property type="entry name" value="RRM"/>
    <property type="match status" value="1"/>
</dbReference>
<dbReference type="CDD" id="cd00590">
    <property type="entry name" value="RRM_SF"/>
    <property type="match status" value="1"/>
</dbReference>
<dbReference type="SUPFAM" id="SSF54928">
    <property type="entry name" value="RNA-binding domain, RBD"/>
    <property type="match status" value="1"/>
</dbReference>
<keyword evidence="2" id="KW-0694">RNA-binding</keyword>
<feature type="domain" description="RRM" evidence="4">
    <location>
        <begin position="847"/>
        <end position="934"/>
    </location>
</feature>
<dbReference type="GeneID" id="39747806"/>
<dbReference type="PANTHER" id="PTHR35367">
    <property type="entry name" value="RRM DOMAIN-CONTAINING PROTEIN"/>
    <property type="match status" value="1"/>
</dbReference>
<keyword evidence="6" id="KW-1185">Reference proteome</keyword>
<dbReference type="EMBL" id="BDQF01000010">
    <property type="protein sequence ID" value="GAW81088.1"/>
    <property type="molecule type" value="Genomic_DNA"/>
</dbReference>
<gene>
    <name evidence="5" type="ORF">PGO_092880</name>
</gene>
<accession>A0A1Y1JHG3</accession>
<dbReference type="OrthoDB" id="266020at2759"/>
<dbReference type="PANTHER" id="PTHR35367:SF2">
    <property type="entry name" value="PROTEIN, PUTATIVE-RELATED"/>
    <property type="match status" value="1"/>
</dbReference>
<dbReference type="AlphaFoldDB" id="A0A1Y1JHG3"/>
<evidence type="ECO:0008006" key="7">
    <source>
        <dbReference type="Google" id="ProtNLM"/>
    </source>
</evidence>
<dbReference type="GO" id="GO:0003723">
    <property type="term" value="F:RNA binding"/>
    <property type="evidence" value="ECO:0007669"/>
    <property type="project" value="UniProtKB-UniRule"/>
</dbReference>
<comment type="caution">
    <text evidence="5">The sequence shown here is derived from an EMBL/GenBank/DDBJ whole genome shotgun (WGS) entry which is preliminary data.</text>
</comment>
<evidence type="ECO:0000256" key="1">
    <source>
        <dbReference type="PROSITE-ProRule" id="PRU00175"/>
    </source>
</evidence>
<keyword evidence="1" id="KW-0479">Metal-binding</keyword>
<dbReference type="InterPro" id="IPR012677">
    <property type="entry name" value="Nucleotide-bd_a/b_plait_sf"/>
</dbReference>
<dbReference type="Pfam" id="PF00076">
    <property type="entry name" value="RRM_1"/>
    <property type="match status" value="1"/>
</dbReference>
<evidence type="ECO:0000259" key="4">
    <source>
        <dbReference type="PROSITE" id="PS50102"/>
    </source>
</evidence>
<organism evidence="5 6">
    <name type="scientific">Plasmodium gonderi</name>
    <dbReference type="NCBI Taxonomy" id="77519"/>
    <lineage>
        <taxon>Eukaryota</taxon>
        <taxon>Sar</taxon>
        <taxon>Alveolata</taxon>
        <taxon>Apicomplexa</taxon>
        <taxon>Aconoidasida</taxon>
        <taxon>Haemosporida</taxon>
        <taxon>Plasmodiidae</taxon>
        <taxon>Plasmodium</taxon>
        <taxon>Plasmodium (Plasmodium)</taxon>
    </lineage>
</organism>
<evidence type="ECO:0000313" key="6">
    <source>
        <dbReference type="Proteomes" id="UP000195521"/>
    </source>
</evidence>
<sequence>MQRSPEDVEIDSSQIGHKVCSESESKVLFAFDKNVKYLDRFKMSSASTGVDSHRCSGMLIPNEVNLKEVVKNDKKYLCKNDLHTNDLHKISEEKDEIALEETLEKLGENTNEMGAHFKYHLNILGLDILNLEDKNSNDKFSNCEKNSLNKRYENEFPLMNNTSCKLKNGEILFNENPKPSNLVYDTCNTWDNDQVQMYNKILIPCKRDVWGINEKNVFSEYDRNTSSQNEEKILEQKRHEILSGKKDKLLHANNLSKWSDELTEKDIRIGNNTNTINNVIINEVFNSDECIKYLEKVQCPPNNLLSLFTLPHINTAEDVDKIPFSIPNGENLEEITKIVDSPWSYYFLRNENNAMGELETEPDMNECADKHNIKEWGIPNVDSYDATTIPKRILLRDEILNQELNEDYFYDLKKSQILLFGKDDERNILNLAEVDELNWDEAGEPNLAEAGEPNLTEMDELNWDEAGKPNLAEVYEPNLAEVHEPNLTEVDESRADGAAECYRNSDNRLPFTINEYSKEHDIDLNVQWEEAEIKESNLNFKILEKSFLKHRKKQNSFFDYTPFSQFYASEEHMEFVENDEVPNDFHKRSYTENVTNSKKNTSIEKLIVSEMDYPPHNKVEEMAKCEIDNRTNQSMEQSNDYFIEYPYINYKESDFALNSLNMYKSCEELNDNNFIFLTKMEEKHLLNKSCNEIYPCVTPSISCVKESANKDITNLNNNNLENKNAYDKKQKENEITTTHLCNFSYSMYEKNDGMINTYTDHKLNLPNEPNDYNYYYANLFSDHLMEDEKNKEKKNSKIIVHLDDMTNSAGNNVTMSTKGTINNRKLEHAEERKQNDSQNKNKNSLAKFTLIVNVPPNTTRKDLISVFSKFGNVDLTMVVCDKKSRHPNKEWTATSGYAFVRFSTNVEAQRTLNAANSGGIRVRGSRVRATWAKKDSYSKKGKEITIKIPSSILLINLDEFICSICKIHLSYEPILFPCCYASCCSDCLRGYIICHRGKENIKCPSCFLYLTNGLIKIDEYSTGVMKLLYRIHSNVKIKCQNAHCTWVGLQHQYMSHYFSCKFCLS</sequence>
<dbReference type="InterPro" id="IPR000504">
    <property type="entry name" value="RRM_dom"/>
</dbReference>
<reference evidence="6" key="1">
    <citation type="submission" date="2017-04" db="EMBL/GenBank/DDBJ databases">
        <title>Plasmodium gonderi genome.</title>
        <authorList>
            <person name="Arisue N."/>
            <person name="Honma H."/>
            <person name="Kawai S."/>
            <person name="Tougan T."/>
            <person name="Tanabe K."/>
            <person name="Horii T."/>
        </authorList>
    </citation>
    <scope>NUCLEOTIDE SEQUENCE [LARGE SCALE GENOMIC DNA]</scope>
    <source>
        <strain evidence="6">ATCC 30045</strain>
    </source>
</reference>
<keyword evidence="1" id="KW-0863">Zinc-finger</keyword>
<evidence type="ECO:0000313" key="5">
    <source>
        <dbReference type="EMBL" id="GAW81088.1"/>
    </source>
</evidence>
<dbReference type="GO" id="GO:0008270">
    <property type="term" value="F:zinc ion binding"/>
    <property type="evidence" value="ECO:0007669"/>
    <property type="project" value="UniProtKB-KW"/>
</dbReference>
<dbReference type="Gene3D" id="3.30.40.10">
    <property type="entry name" value="Zinc/RING finger domain, C3HC4 (zinc finger)"/>
    <property type="match status" value="1"/>
</dbReference>
<feature type="domain" description="RING-type" evidence="3">
    <location>
        <begin position="962"/>
        <end position="1006"/>
    </location>
</feature>
<keyword evidence="1" id="KW-0862">Zinc</keyword>
<dbReference type="Gene3D" id="3.30.70.330">
    <property type="match status" value="1"/>
</dbReference>
<evidence type="ECO:0000259" key="3">
    <source>
        <dbReference type="PROSITE" id="PS50089"/>
    </source>
</evidence>
<dbReference type="SMART" id="SM00360">
    <property type="entry name" value="RRM"/>
    <property type="match status" value="1"/>
</dbReference>
<proteinExistence type="predicted"/>
<protein>
    <recommendedName>
        <fullName evidence="7">RNA-binding protein</fullName>
    </recommendedName>
</protein>
<dbReference type="InterPro" id="IPR013083">
    <property type="entry name" value="Znf_RING/FYVE/PHD"/>
</dbReference>
<evidence type="ECO:0000256" key="2">
    <source>
        <dbReference type="PROSITE-ProRule" id="PRU00176"/>
    </source>
</evidence>